<evidence type="ECO:0000256" key="2">
    <source>
        <dbReference type="ARBA" id="ARBA00022485"/>
    </source>
</evidence>
<dbReference type="NCBIfam" id="NF045715">
    <property type="entry name" value="sulf_resp_HmcB"/>
    <property type="match status" value="1"/>
</dbReference>
<feature type="domain" description="4Fe-4S ferredoxin-type" evidence="9">
    <location>
        <begin position="130"/>
        <end position="159"/>
    </location>
</feature>
<dbReference type="Proteomes" id="UP000219215">
    <property type="component" value="Chromosome DPRO"/>
</dbReference>
<dbReference type="InterPro" id="IPR051555">
    <property type="entry name" value="FDH_Electron_Transfer_Unit"/>
</dbReference>
<evidence type="ECO:0000256" key="6">
    <source>
        <dbReference type="ARBA" id="ARBA00023014"/>
    </source>
</evidence>
<keyword evidence="3" id="KW-0479">Metal-binding</keyword>
<keyword evidence="8" id="KW-0812">Transmembrane</keyword>
<keyword evidence="2" id="KW-0004">4Fe-4S</keyword>
<dbReference type="PANTHER" id="PTHR43545:SF4">
    <property type="entry name" value="IRON-SULFUR PROTEIN"/>
    <property type="match status" value="1"/>
</dbReference>
<proteinExistence type="predicted"/>
<keyword evidence="8" id="KW-0472">Membrane</keyword>
<evidence type="ECO:0000313" key="10">
    <source>
        <dbReference type="EMBL" id="SOB60574.1"/>
    </source>
</evidence>
<dbReference type="KEGG" id="pprf:DPRO_3658"/>
<dbReference type="GO" id="GO:0030313">
    <property type="term" value="C:cell envelope"/>
    <property type="evidence" value="ECO:0007669"/>
    <property type="project" value="UniProtKB-SubCell"/>
</dbReference>
<evidence type="ECO:0000256" key="5">
    <source>
        <dbReference type="ARBA" id="ARBA00023004"/>
    </source>
</evidence>
<sequence length="357" mass="38889">MKRRNFLGLMGAAGVATVLPTKAQAAGNVHFEGYPGSKGVLFDATRCIGCRKCEEGCNEINGLAKPEQPFSDLSVLDTKRRTENEAYTVVNKYEQPEGGSVFSKIQCMHCMEPSCGSACFVKAFTKQPSGAVTYDESVCVGCRYCMVACPFEIPTYTYNDPITPKVIKCHLCEPHISTGKVDAPGCVNKCPKEALVYGERDDLIKIARNRIEAHPELYVDHLYGEHEVGGTSWLYLSGTPFNQIGMREDLGTTSGPELNSSALSVVAMVPALWPLLLAGVYGITKRTDKIAKKEKAEAVAQAIKETQDKANSDMKAAMERARNDKEATVKREVTKAVEEALKAAEEEANGEKEEEGA</sequence>
<dbReference type="Pfam" id="PF13247">
    <property type="entry name" value="Fer4_11"/>
    <property type="match status" value="1"/>
</dbReference>
<dbReference type="PANTHER" id="PTHR43545">
    <property type="entry name" value="FORMATE DEHYDROGENASE, NITRATE-INDUCIBLE, IRON-SULFUR SUBUNIT"/>
    <property type="match status" value="1"/>
</dbReference>
<name>A0A2C8FCR2_9BACT</name>
<dbReference type="AlphaFoldDB" id="A0A2C8FCR2"/>
<dbReference type="GO" id="GO:0046872">
    <property type="term" value="F:metal ion binding"/>
    <property type="evidence" value="ECO:0007669"/>
    <property type="project" value="UniProtKB-KW"/>
</dbReference>
<dbReference type="InterPro" id="IPR017896">
    <property type="entry name" value="4Fe4S_Fe-S-bd"/>
</dbReference>
<dbReference type="RefSeq" id="WP_097013274.1">
    <property type="nucleotide sequence ID" value="NZ_LT907975.1"/>
</dbReference>
<dbReference type="InterPro" id="IPR054814">
    <property type="entry name" value="HmcB"/>
</dbReference>
<dbReference type="OrthoDB" id="9789030at2"/>
<keyword evidence="4" id="KW-0677">Repeat</keyword>
<evidence type="ECO:0000256" key="3">
    <source>
        <dbReference type="ARBA" id="ARBA00022723"/>
    </source>
</evidence>
<gene>
    <name evidence="10" type="ORF">DPRO_3658</name>
</gene>
<evidence type="ECO:0000256" key="1">
    <source>
        <dbReference type="ARBA" id="ARBA00004196"/>
    </source>
</evidence>
<protein>
    <submittedName>
        <fullName evidence="10">Protein DVU_0535</fullName>
    </submittedName>
</protein>
<dbReference type="EMBL" id="LT907975">
    <property type="protein sequence ID" value="SOB60574.1"/>
    <property type="molecule type" value="Genomic_DNA"/>
</dbReference>
<dbReference type="PROSITE" id="PS00198">
    <property type="entry name" value="4FE4S_FER_1"/>
    <property type="match status" value="1"/>
</dbReference>
<dbReference type="InterPro" id="IPR017900">
    <property type="entry name" value="4Fe4S_Fe_S_CS"/>
</dbReference>
<dbReference type="InterPro" id="IPR006311">
    <property type="entry name" value="TAT_signal"/>
</dbReference>
<keyword evidence="6" id="KW-0411">Iron-sulfur</keyword>
<reference evidence="11" key="1">
    <citation type="submission" date="2017-09" db="EMBL/GenBank/DDBJ databases">
        <authorList>
            <person name="Regsiter A."/>
            <person name="William W."/>
        </authorList>
    </citation>
    <scope>NUCLEOTIDE SEQUENCE [LARGE SCALE GENOMIC DNA]</scope>
    <source>
        <strain evidence="11">500-1</strain>
    </source>
</reference>
<dbReference type="GO" id="GO:0051539">
    <property type="term" value="F:4 iron, 4 sulfur cluster binding"/>
    <property type="evidence" value="ECO:0007669"/>
    <property type="project" value="UniProtKB-KW"/>
</dbReference>
<dbReference type="SUPFAM" id="SSF54862">
    <property type="entry name" value="4Fe-4S ferredoxins"/>
    <property type="match status" value="1"/>
</dbReference>
<keyword evidence="5" id="KW-0408">Iron</keyword>
<feature type="domain" description="4Fe-4S ferredoxin-type" evidence="9">
    <location>
        <begin position="38"/>
        <end position="68"/>
    </location>
</feature>
<dbReference type="PROSITE" id="PS51318">
    <property type="entry name" value="TAT"/>
    <property type="match status" value="1"/>
</dbReference>
<accession>A0A2C8FCR2</accession>
<comment type="subcellular location">
    <subcellularLocation>
        <location evidence="1">Cell envelope</location>
    </subcellularLocation>
</comment>
<dbReference type="Gene3D" id="3.30.70.20">
    <property type="match status" value="2"/>
</dbReference>
<evidence type="ECO:0000256" key="8">
    <source>
        <dbReference type="SAM" id="Phobius"/>
    </source>
</evidence>
<keyword evidence="11" id="KW-1185">Reference proteome</keyword>
<dbReference type="PROSITE" id="PS51379">
    <property type="entry name" value="4FE4S_FER_2"/>
    <property type="match status" value="2"/>
</dbReference>
<evidence type="ECO:0000256" key="4">
    <source>
        <dbReference type="ARBA" id="ARBA00022737"/>
    </source>
</evidence>
<organism evidence="10 11">
    <name type="scientific">Pseudodesulfovibrio profundus</name>
    <dbReference type="NCBI Taxonomy" id="57320"/>
    <lineage>
        <taxon>Bacteria</taxon>
        <taxon>Pseudomonadati</taxon>
        <taxon>Thermodesulfobacteriota</taxon>
        <taxon>Desulfovibrionia</taxon>
        <taxon>Desulfovibrionales</taxon>
        <taxon>Desulfovibrionaceae</taxon>
    </lineage>
</organism>
<keyword evidence="8" id="KW-1133">Transmembrane helix</keyword>
<feature type="region of interest" description="Disordered" evidence="7">
    <location>
        <begin position="309"/>
        <end position="331"/>
    </location>
</feature>
<evidence type="ECO:0000313" key="11">
    <source>
        <dbReference type="Proteomes" id="UP000219215"/>
    </source>
</evidence>
<evidence type="ECO:0000256" key="7">
    <source>
        <dbReference type="SAM" id="MobiDB-lite"/>
    </source>
</evidence>
<feature type="transmembrane region" description="Helical" evidence="8">
    <location>
        <begin position="262"/>
        <end position="283"/>
    </location>
</feature>
<dbReference type="CDD" id="cd10561">
    <property type="entry name" value="HybA_like"/>
    <property type="match status" value="1"/>
</dbReference>
<evidence type="ECO:0000259" key="9">
    <source>
        <dbReference type="PROSITE" id="PS51379"/>
    </source>
</evidence>